<comment type="caution">
    <text evidence="1">The sequence shown here is derived from an EMBL/GenBank/DDBJ whole genome shotgun (WGS) entry which is preliminary data.</text>
</comment>
<accession>A0A4R6TE91</accession>
<proteinExistence type="predicted"/>
<dbReference type="EMBL" id="SNYH01000006">
    <property type="protein sequence ID" value="TDQ22773.1"/>
    <property type="molecule type" value="Genomic_DNA"/>
</dbReference>
<dbReference type="Proteomes" id="UP000295390">
    <property type="component" value="Unassembled WGS sequence"/>
</dbReference>
<reference evidence="1 2" key="1">
    <citation type="submission" date="2019-03" db="EMBL/GenBank/DDBJ databases">
        <title>Genomic Encyclopedia of Type Strains, Phase III (KMG-III): the genomes of soil and plant-associated and newly described type strains.</title>
        <authorList>
            <person name="Whitman W."/>
        </authorList>
    </citation>
    <scope>NUCLEOTIDE SEQUENCE [LARGE SCALE GENOMIC DNA]</scope>
    <source>
        <strain evidence="1 2">CECT 8283</strain>
    </source>
</reference>
<dbReference type="AlphaFoldDB" id="A0A4R6TE91"/>
<dbReference type="RefSeq" id="WP_133537752.1">
    <property type="nucleotide sequence ID" value="NZ_SNYH01000006.1"/>
</dbReference>
<protein>
    <submittedName>
        <fullName evidence="1">Uncharacterized protein</fullName>
    </submittedName>
</protein>
<evidence type="ECO:0000313" key="2">
    <source>
        <dbReference type="Proteomes" id="UP000295390"/>
    </source>
</evidence>
<name>A0A4R6TE91_9FLAO</name>
<organism evidence="1 2">
    <name type="scientific">Tenacibaculum caenipelagi</name>
    <dbReference type="NCBI Taxonomy" id="1325435"/>
    <lineage>
        <taxon>Bacteria</taxon>
        <taxon>Pseudomonadati</taxon>
        <taxon>Bacteroidota</taxon>
        <taxon>Flavobacteriia</taxon>
        <taxon>Flavobacteriales</taxon>
        <taxon>Flavobacteriaceae</taxon>
        <taxon>Tenacibaculum</taxon>
    </lineage>
</organism>
<sequence length="65" mass="7538">MKIKVTNEKKYAKVISVEFDSDLEVDEYGNVDGAIHIWDGEYTTSNFGKWSATKWEDEFGFKLIN</sequence>
<gene>
    <name evidence="1" type="ORF">DFQ07_2791</name>
</gene>
<keyword evidence="2" id="KW-1185">Reference proteome</keyword>
<evidence type="ECO:0000313" key="1">
    <source>
        <dbReference type="EMBL" id="TDQ22773.1"/>
    </source>
</evidence>